<dbReference type="RefSeq" id="WP_377853001.1">
    <property type="nucleotide sequence ID" value="NZ_JBHLZU010000014.1"/>
</dbReference>
<name>A0ABV5ZZ81_9PSEU</name>
<evidence type="ECO:0000256" key="8">
    <source>
        <dbReference type="ARBA" id="ARBA00023012"/>
    </source>
</evidence>
<evidence type="ECO:0000313" key="13">
    <source>
        <dbReference type="Proteomes" id="UP001589693"/>
    </source>
</evidence>
<feature type="domain" description="Signal transduction histidine kinase subgroup 3 dimerisation and phosphoacceptor" evidence="11">
    <location>
        <begin position="186"/>
        <end position="250"/>
    </location>
</feature>
<dbReference type="EC" id="2.7.13.3" evidence="2"/>
<evidence type="ECO:0000313" key="12">
    <source>
        <dbReference type="EMBL" id="MFB9905700.1"/>
    </source>
</evidence>
<dbReference type="PANTHER" id="PTHR24421">
    <property type="entry name" value="NITRATE/NITRITE SENSOR PROTEIN NARX-RELATED"/>
    <property type="match status" value="1"/>
</dbReference>
<dbReference type="InterPro" id="IPR050482">
    <property type="entry name" value="Sensor_HK_TwoCompSys"/>
</dbReference>
<feature type="transmembrane region" description="Helical" evidence="9">
    <location>
        <begin position="64"/>
        <end position="83"/>
    </location>
</feature>
<comment type="catalytic activity">
    <reaction evidence="1">
        <text>ATP + protein L-histidine = ADP + protein N-phospho-L-histidine.</text>
        <dbReference type="EC" id="2.7.13.3"/>
    </reaction>
</comment>
<feature type="transmembrane region" description="Helical" evidence="9">
    <location>
        <begin position="103"/>
        <end position="123"/>
    </location>
</feature>
<keyword evidence="9" id="KW-0472">Membrane</keyword>
<evidence type="ECO:0000256" key="6">
    <source>
        <dbReference type="ARBA" id="ARBA00022777"/>
    </source>
</evidence>
<dbReference type="PANTHER" id="PTHR24421:SF10">
    <property type="entry name" value="NITRATE_NITRITE SENSOR PROTEIN NARQ"/>
    <property type="match status" value="1"/>
</dbReference>
<proteinExistence type="predicted"/>
<evidence type="ECO:0000256" key="9">
    <source>
        <dbReference type="SAM" id="Phobius"/>
    </source>
</evidence>
<dbReference type="InterPro" id="IPR036890">
    <property type="entry name" value="HATPase_C_sf"/>
</dbReference>
<sequence length="389" mass="40981">MERAHGTREALTRQSRLVAALCMIVDPVAYLLYLPTGALTWTDVVAIMLIVLVNAGLASSAKHAGLVAFAVAVVQVLLPVVLAPGSHHVCGTGGMMAAYRVGAWLPAWPGLAAIAALAAADVVDSKLPGGGWVPVLLNVLSTAVLPWIVGRHTTARGAYIAELERRAERQERAEQLAVQRALTEDRSSIARDLHDMISHHVSAIGVHAGAARLGLGSAGSPAARRSLTAVESASRSAMTDLRRLLDLLHGKEEHAHRQPGMGNLDELLSGVRAAGLPVTLTCKGGPLDLPGSVDIALYRVLQEALTNALRHGGGSLAEVEVEHRDEEVVLTVTNALRGRNNGARSGPRGLGLTGIRDRVALFGGEARCGPTEDGGHWRLRVSLPTRESE</sequence>
<evidence type="ECO:0000256" key="5">
    <source>
        <dbReference type="ARBA" id="ARBA00022741"/>
    </source>
</evidence>
<dbReference type="InterPro" id="IPR003594">
    <property type="entry name" value="HATPase_dom"/>
</dbReference>
<gene>
    <name evidence="12" type="ORF">ACFFQA_17340</name>
</gene>
<dbReference type="Gene3D" id="3.30.565.10">
    <property type="entry name" value="Histidine kinase-like ATPase, C-terminal domain"/>
    <property type="match status" value="1"/>
</dbReference>
<keyword evidence="8" id="KW-0902">Two-component regulatory system</keyword>
<keyword evidence="9" id="KW-1133">Transmembrane helix</keyword>
<dbReference type="EMBL" id="JBHLZU010000014">
    <property type="protein sequence ID" value="MFB9905700.1"/>
    <property type="molecule type" value="Genomic_DNA"/>
</dbReference>
<keyword evidence="9" id="KW-0812">Transmembrane</keyword>
<dbReference type="InterPro" id="IPR011712">
    <property type="entry name" value="Sig_transdc_His_kin_sub3_dim/P"/>
</dbReference>
<dbReference type="Gene3D" id="1.20.5.1930">
    <property type="match status" value="1"/>
</dbReference>
<protein>
    <recommendedName>
        <fullName evidence="2">histidine kinase</fullName>
        <ecNumber evidence="2">2.7.13.3</ecNumber>
    </recommendedName>
</protein>
<keyword evidence="5" id="KW-0547">Nucleotide-binding</keyword>
<feature type="transmembrane region" description="Helical" evidence="9">
    <location>
        <begin position="130"/>
        <end position="149"/>
    </location>
</feature>
<keyword evidence="6 12" id="KW-0418">Kinase</keyword>
<feature type="domain" description="Histidine kinase/HSP90-like ATPase" evidence="10">
    <location>
        <begin position="295"/>
        <end position="385"/>
    </location>
</feature>
<feature type="transmembrane region" description="Helical" evidence="9">
    <location>
        <begin position="17"/>
        <end position="33"/>
    </location>
</feature>
<comment type="caution">
    <text evidence="12">The sequence shown here is derived from an EMBL/GenBank/DDBJ whole genome shotgun (WGS) entry which is preliminary data.</text>
</comment>
<evidence type="ECO:0000256" key="3">
    <source>
        <dbReference type="ARBA" id="ARBA00022553"/>
    </source>
</evidence>
<evidence type="ECO:0000256" key="1">
    <source>
        <dbReference type="ARBA" id="ARBA00000085"/>
    </source>
</evidence>
<evidence type="ECO:0000256" key="7">
    <source>
        <dbReference type="ARBA" id="ARBA00022840"/>
    </source>
</evidence>
<evidence type="ECO:0000256" key="2">
    <source>
        <dbReference type="ARBA" id="ARBA00012438"/>
    </source>
</evidence>
<dbReference type="Pfam" id="PF02518">
    <property type="entry name" value="HATPase_c"/>
    <property type="match status" value="1"/>
</dbReference>
<evidence type="ECO:0000259" key="11">
    <source>
        <dbReference type="Pfam" id="PF07730"/>
    </source>
</evidence>
<evidence type="ECO:0000259" key="10">
    <source>
        <dbReference type="Pfam" id="PF02518"/>
    </source>
</evidence>
<reference evidence="12 13" key="1">
    <citation type="submission" date="2024-09" db="EMBL/GenBank/DDBJ databases">
        <authorList>
            <person name="Sun Q."/>
            <person name="Mori K."/>
        </authorList>
    </citation>
    <scope>NUCLEOTIDE SEQUENCE [LARGE SCALE GENOMIC DNA]</scope>
    <source>
        <strain evidence="12 13">TBRC 7907</strain>
    </source>
</reference>
<keyword evidence="3" id="KW-0597">Phosphoprotein</keyword>
<keyword evidence="7" id="KW-0067">ATP-binding</keyword>
<keyword evidence="13" id="KW-1185">Reference proteome</keyword>
<organism evidence="12 13">
    <name type="scientific">Allokutzneria oryzae</name>
    <dbReference type="NCBI Taxonomy" id="1378989"/>
    <lineage>
        <taxon>Bacteria</taxon>
        <taxon>Bacillati</taxon>
        <taxon>Actinomycetota</taxon>
        <taxon>Actinomycetes</taxon>
        <taxon>Pseudonocardiales</taxon>
        <taxon>Pseudonocardiaceae</taxon>
        <taxon>Allokutzneria</taxon>
    </lineage>
</organism>
<accession>A0ABV5ZZ81</accession>
<dbReference type="Proteomes" id="UP001589693">
    <property type="component" value="Unassembled WGS sequence"/>
</dbReference>
<keyword evidence="4" id="KW-0808">Transferase</keyword>
<evidence type="ECO:0000256" key="4">
    <source>
        <dbReference type="ARBA" id="ARBA00022679"/>
    </source>
</evidence>
<dbReference type="SUPFAM" id="SSF55874">
    <property type="entry name" value="ATPase domain of HSP90 chaperone/DNA topoisomerase II/histidine kinase"/>
    <property type="match status" value="1"/>
</dbReference>
<dbReference type="Pfam" id="PF07730">
    <property type="entry name" value="HisKA_3"/>
    <property type="match status" value="1"/>
</dbReference>
<dbReference type="GO" id="GO:0016301">
    <property type="term" value="F:kinase activity"/>
    <property type="evidence" value="ECO:0007669"/>
    <property type="project" value="UniProtKB-KW"/>
</dbReference>
<dbReference type="CDD" id="cd16917">
    <property type="entry name" value="HATPase_UhpB-NarQ-NarX-like"/>
    <property type="match status" value="1"/>
</dbReference>
<feature type="transmembrane region" description="Helical" evidence="9">
    <location>
        <begin position="39"/>
        <end position="57"/>
    </location>
</feature>